<dbReference type="AlphaFoldDB" id="A0A4Q9PGK0"/>
<name>A0A4Q9PGK0_9APHY</name>
<accession>A0A4Q9PGK0</accession>
<evidence type="ECO:0000313" key="1">
    <source>
        <dbReference type="EMBL" id="TBU51636.1"/>
    </source>
</evidence>
<organism evidence="1 2">
    <name type="scientific">Dichomitus squalens</name>
    <dbReference type="NCBI Taxonomy" id="114155"/>
    <lineage>
        <taxon>Eukaryota</taxon>
        <taxon>Fungi</taxon>
        <taxon>Dikarya</taxon>
        <taxon>Basidiomycota</taxon>
        <taxon>Agaricomycotina</taxon>
        <taxon>Agaricomycetes</taxon>
        <taxon>Polyporales</taxon>
        <taxon>Polyporaceae</taxon>
        <taxon>Dichomitus</taxon>
    </lineage>
</organism>
<protein>
    <submittedName>
        <fullName evidence="1">Uncharacterized protein</fullName>
    </submittedName>
</protein>
<evidence type="ECO:0000313" key="2">
    <source>
        <dbReference type="Proteomes" id="UP000292082"/>
    </source>
</evidence>
<dbReference type="Proteomes" id="UP000292082">
    <property type="component" value="Unassembled WGS sequence"/>
</dbReference>
<reference evidence="1 2" key="1">
    <citation type="submission" date="2019-01" db="EMBL/GenBank/DDBJ databases">
        <title>Draft genome sequences of three monokaryotic isolates of the white-rot basidiomycete fungus Dichomitus squalens.</title>
        <authorList>
            <consortium name="DOE Joint Genome Institute"/>
            <person name="Lopez S.C."/>
            <person name="Andreopoulos B."/>
            <person name="Pangilinan J."/>
            <person name="Lipzen A."/>
            <person name="Riley R."/>
            <person name="Ahrendt S."/>
            <person name="Ng V."/>
            <person name="Barry K."/>
            <person name="Daum C."/>
            <person name="Grigoriev I.V."/>
            <person name="Hilden K.S."/>
            <person name="Makela M.R."/>
            <person name="de Vries R.P."/>
        </authorList>
    </citation>
    <scope>NUCLEOTIDE SEQUENCE [LARGE SCALE GENOMIC DNA]</scope>
    <source>
        <strain evidence="1 2">CBS 464.89</strain>
    </source>
</reference>
<dbReference type="EMBL" id="ML145298">
    <property type="protein sequence ID" value="TBU51636.1"/>
    <property type="molecule type" value="Genomic_DNA"/>
</dbReference>
<sequence>MFFYCSSFKLRIAALGYAAQSAQTAPTPHGFYFPQTHSQPRRDSLSSGICDIVCTFGAGSTLSLCLPMTPIRNNLPFALGQSS</sequence>
<proteinExistence type="predicted"/>
<gene>
    <name evidence="1" type="ORF">BD310DRAFT_982434</name>
</gene>
<keyword evidence="2" id="KW-1185">Reference proteome</keyword>